<proteinExistence type="predicted"/>
<evidence type="ECO:0000256" key="2">
    <source>
        <dbReference type="SAM" id="Phobius"/>
    </source>
</evidence>
<dbReference type="EMBL" id="GL876969">
    <property type="protein sequence ID" value="KLU86266.1"/>
    <property type="molecule type" value="Genomic_DNA"/>
</dbReference>
<evidence type="ECO:0000313" key="3">
    <source>
        <dbReference type="EMBL" id="KLU86266.1"/>
    </source>
</evidence>
<feature type="transmembrane region" description="Helical" evidence="2">
    <location>
        <begin position="87"/>
        <end position="110"/>
    </location>
</feature>
<gene>
    <name evidence="3" type="ORF">MAPG_05282</name>
</gene>
<accession>A0A0H2TXC3</accession>
<dbReference type="VEuPathDB" id="FungiDB:MAPG_05282"/>
<feature type="compositionally biased region" description="Low complexity" evidence="1">
    <location>
        <begin position="18"/>
        <end position="31"/>
    </location>
</feature>
<sequence length="139" mass="14219">MSPGLGNPQSPSSEESQANAPGGSANAPGPAKIIFLKPVPNPIHPPVSKPIHPPVPPNPGPPLHDDQGPNANQSESPPPWHRRKRTWLIAAGVLAIIGIVLGCVLGLVVFRTSADPATQPTGTAPATPPTGTSKCVRTV</sequence>
<reference evidence="3" key="1">
    <citation type="submission" date="2010-05" db="EMBL/GenBank/DDBJ databases">
        <title>The Genome Sequence of Magnaporthe poae strain ATCC 64411.</title>
        <authorList>
            <consortium name="The Broad Institute Genome Sequencing Platform"/>
            <consortium name="Broad Institute Genome Sequencing Center for Infectious Disease"/>
            <person name="Ma L.-J."/>
            <person name="Dead R."/>
            <person name="Young S."/>
            <person name="Zeng Q."/>
            <person name="Koehrsen M."/>
            <person name="Alvarado L."/>
            <person name="Berlin A."/>
            <person name="Chapman S.B."/>
            <person name="Chen Z."/>
            <person name="Freedman E."/>
            <person name="Gellesch M."/>
            <person name="Goldberg J."/>
            <person name="Griggs A."/>
            <person name="Gujja S."/>
            <person name="Heilman E.R."/>
            <person name="Heiman D."/>
            <person name="Hepburn T."/>
            <person name="Howarth C."/>
            <person name="Jen D."/>
            <person name="Larson L."/>
            <person name="Mehta T."/>
            <person name="Neiman D."/>
            <person name="Pearson M."/>
            <person name="Roberts A."/>
            <person name="Saif S."/>
            <person name="Shea T."/>
            <person name="Shenoy N."/>
            <person name="Sisk P."/>
            <person name="Stolte C."/>
            <person name="Sykes S."/>
            <person name="Walk T."/>
            <person name="White J."/>
            <person name="Yandava C."/>
            <person name="Haas B."/>
            <person name="Nusbaum C."/>
            <person name="Birren B."/>
        </authorList>
    </citation>
    <scope>NUCLEOTIDE SEQUENCE</scope>
    <source>
        <strain evidence="3">ATCC 64411</strain>
    </source>
</reference>
<feature type="non-terminal residue" evidence="3">
    <location>
        <position position="139"/>
    </location>
</feature>
<dbReference type="AlphaFoldDB" id="A0A0H2TXC3"/>
<name>A0A0H2TXC3_MAGP6</name>
<keyword evidence="2" id="KW-0472">Membrane</keyword>
<organism evidence="3">
    <name type="scientific">Magnaporthiopsis poae (strain ATCC 64411 / 73-15)</name>
    <name type="common">Kentucky bluegrass fungus</name>
    <name type="synonym">Magnaporthe poae</name>
    <dbReference type="NCBI Taxonomy" id="644358"/>
    <lineage>
        <taxon>Eukaryota</taxon>
        <taxon>Fungi</taxon>
        <taxon>Dikarya</taxon>
        <taxon>Ascomycota</taxon>
        <taxon>Pezizomycotina</taxon>
        <taxon>Sordariomycetes</taxon>
        <taxon>Sordariomycetidae</taxon>
        <taxon>Magnaporthales</taxon>
        <taxon>Magnaporthaceae</taxon>
        <taxon>Magnaporthiopsis</taxon>
    </lineage>
</organism>
<feature type="compositionally biased region" description="Low complexity" evidence="1">
    <location>
        <begin position="116"/>
        <end position="132"/>
    </location>
</feature>
<feature type="compositionally biased region" description="Polar residues" evidence="1">
    <location>
        <begin position="7"/>
        <end position="17"/>
    </location>
</feature>
<keyword evidence="2" id="KW-0812">Transmembrane</keyword>
<feature type="region of interest" description="Disordered" evidence="1">
    <location>
        <begin position="115"/>
        <end position="139"/>
    </location>
</feature>
<feature type="region of interest" description="Disordered" evidence="1">
    <location>
        <begin position="1"/>
        <end position="80"/>
    </location>
</feature>
<protein>
    <submittedName>
        <fullName evidence="3">Uncharacterized protein</fullName>
    </submittedName>
</protein>
<reference evidence="3" key="2">
    <citation type="submission" date="2011-03" db="EMBL/GenBank/DDBJ databases">
        <title>Annotation of Magnaporthe poae ATCC 64411.</title>
        <authorList>
            <person name="Ma L.-J."/>
            <person name="Dead R."/>
            <person name="Young S.K."/>
            <person name="Zeng Q."/>
            <person name="Gargeya S."/>
            <person name="Fitzgerald M."/>
            <person name="Haas B."/>
            <person name="Abouelleil A."/>
            <person name="Alvarado L."/>
            <person name="Arachchi H.M."/>
            <person name="Berlin A."/>
            <person name="Brown A."/>
            <person name="Chapman S.B."/>
            <person name="Chen Z."/>
            <person name="Dunbar C."/>
            <person name="Freedman E."/>
            <person name="Gearin G."/>
            <person name="Gellesch M."/>
            <person name="Goldberg J."/>
            <person name="Griggs A."/>
            <person name="Gujja S."/>
            <person name="Heiman D."/>
            <person name="Howarth C."/>
            <person name="Larson L."/>
            <person name="Lui A."/>
            <person name="MacDonald P.J.P."/>
            <person name="Mehta T."/>
            <person name="Montmayeur A."/>
            <person name="Murphy C."/>
            <person name="Neiman D."/>
            <person name="Pearson M."/>
            <person name="Priest M."/>
            <person name="Roberts A."/>
            <person name="Saif S."/>
            <person name="Shea T."/>
            <person name="Shenoy N."/>
            <person name="Sisk P."/>
            <person name="Stolte C."/>
            <person name="Sykes S."/>
            <person name="Yandava C."/>
            <person name="Wortman J."/>
            <person name="Nusbaum C."/>
            <person name="Birren B."/>
        </authorList>
    </citation>
    <scope>NUCLEOTIDE SEQUENCE</scope>
    <source>
        <strain evidence="3">ATCC 64411</strain>
    </source>
</reference>
<evidence type="ECO:0000256" key="1">
    <source>
        <dbReference type="SAM" id="MobiDB-lite"/>
    </source>
</evidence>
<feature type="compositionally biased region" description="Pro residues" evidence="1">
    <location>
        <begin position="39"/>
        <end position="62"/>
    </location>
</feature>
<keyword evidence="2" id="KW-1133">Transmembrane helix</keyword>